<reference evidence="3" key="1">
    <citation type="submission" date="2016-06" db="EMBL/GenBank/DDBJ databases">
        <authorList>
            <person name="Varghese N."/>
            <person name="Submissions Spin"/>
        </authorList>
    </citation>
    <scope>NUCLEOTIDE SEQUENCE [LARGE SCALE GENOMIC DNA]</scope>
    <source>
        <strain evidence="3">DSM 44983</strain>
    </source>
</reference>
<evidence type="ECO:0000256" key="1">
    <source>
        <dbReference type="SAM" id="Coils"/>
    </source>
</evidence>
<evidence type="ECO:0000313" key="3">
    <source>
        <dbReference type="Proteomes" id="UP000198226"/>
    </source>
</evidence>
<feature type="coiled-coil region" evidence="1">
    <location>
        <begin position="325"/>
        <end position="352"/>
    </location>
</feature>
<feature type="coiled-coil region" evidence="1">
    <location>
        <begin position="185"/>
        <end position="212"/>
    </location>
</feature>
<dbReference type="RefSeq" id="WP_089003909.1">
    <property type="nucleotide sequence ID" value="NZ_LT607752.1"/>
</dbReference>
<dbReference type="EMBL" id="LT607752">
    <property type="protein sequence ID" value="SCG42984.1"/>
    <property type="molecule type" value="Genomic_DNA"/>
</dbReference>
<proteinExistence type="predicted"/>
<evidence type="ECO:0000313" key="2">
    <source>
        <dbReference type="EMBL" id="SCG42984.1"/>
    </source>
</evidence>
<dbReference type="Proteomes" id="UP000198226">
    <property type="component" value="Chromosome I"/>
</dbReference>
<sequence length="402" mass="39957">MARPMRKNSVLKLGGVGALAVLLLGGGLQLASAAENTGSSAAQTVNCPTVRDKLPAIPAAAAAGVERELANLDEEIARQNERLAKQAANPQGGANFINNAILGPLKSKRVAVLDRIEINFNRVGAQRPNLDSLATCGLNAPGVASALNSSVKAGNAATGGNNTTAAAQTVNCPTPQIPAVPAAAAANVQAELANLDKQISEANARLAQQAANPQGGANFINNAILGPLKDKRQAALDRIEIAFNRVGAQRPNLDNFAACGLNGAGAGNAGAGNAGAGNAGAGNAGAGNAGAGNAGAGNAGAGNAGAARTVNCPTPQIPAVPAAAAANVQAELANLDKQISEANARLAQQAANPQGGANFINNAILGPLKDKRQAALDRIEIAFNRVGAQRPNLDNFAACGLN</sequence>
<dbReference type="OrthoDB" id="4331351at2"/>
<keyword evidence="1" id="KW-0175">Coiled coil</keyword>
<accession>A0A1C5HAF7</accession>
<keyword evidence="3" id="KW-1185">Reference proteome</keyword>
<feature type="coiled-coil region" evidence="1">
    <location>
        <begin position="62"/>
        <end position="89"/>
    </location>
</feature>
<dbReference type="AlphaFoldDB" id="A0A1C5HAF7"/>
<name>A0A1C5HAF7_9ACTN</name>
<organism evidence="2 3">
    <name type="scientific">Micromonospora rifamycinica</name>
    <dbReference type="NCBI Taxonomy" id="291594"/>
    <lineage>
        <taxon>Bacteria</taxon>
        <taxon>Bacillati</taxon>
        <taxon>Actinomycetota</taxon>
        <taxon>Actinomycetes</taxon>
        <taxon>Micromonosporales</taxon>
        <taxon>Micromonosporaceae</taxon>
        <taxon>Micromonospora</taxon>
    </lineage>
</organism>
<gene>
    <name evidence="2" type="ORF">GA0070623_0959</name>
</gene>
<protein>
    <submittedName>
        <fullName evidence="2">Uncharacterized protein</fullName>
    </submittedName>
</protein>